<comment type="caution">
    <text evidence="3">The sequence shown here is derived from an EMBL/GenBank/DDBJ whole genome shotgun (WGS) entry which is preliminary data.</text>
</comment>
<organism evidence="3 4">
    <name type="scientific">Fluviispira multicolorata</name>
    <dbReference type="NCBI Taxonomy" id="2654512"/>
    <lineage>
        <taxon>Bacteria</taxon>
        <taxon>Pseudomonadati</taxon>
        <taxon>Bdellovibrionota</taxon>
        <taxon>Oligoflexia</taxon>
        <taxon>Silvanigrellales</taxon>
        <taxon>Silvanigrellaceae</taxon>
        <taxon>Fluviispira</taxon>
    </lineage>
</organism>
<dbReference type="Pfam" id="PF00534">
    <property type="entry name" value="Glycos_transf_1"/>
    <property type="match status" value="1"/>
</dbReference>
<proteinExistence type="predicted"/>
<dbReference type="PANTHER" id="PTHR12526">
    <property type="entry name" value="GLYCOSYLTRANSFERASE"/>
    <property type="match status" value="1"/>
</dbReference>
<keyword evidence="3" id="KW-0808">Transferase</keyword>
<dbReference type="SUPFAM" id="SSF53756">
    <property type="entry name" value="UDP-Glycosyltransferase/glycogen phosphorylase"/>
    <property type="match status" value="1"/>
</dbReference>
<dbReference type="Gene3D" id="3.40.50.2000">
    <property type="entry name" value="Glycogen Phosphorylase B"/>
    <property type="match status" value="2"/>
</dbReference>
<dbReference type="GO" id="GO:0016757">
    <property type="term" value="F:glycosyltransferase activity"/>
    <property type="evidence" value="ECO:0007669"/>
    <property type="project" value="InterPro"/>
</dbReference>
<dbReference type="EMBL" id="WFLN01000010">
    <property type="protein sequence ID" value="KAB8028005.1"/>
    <property type="molecule type" value="Genomic_DNA"/>
</dbReference>
<reference evidence="3 4" key="1">
    <citation type="submission" date="2019-10" db="EMBL/GenBank/DDBJ databases">
        <title>New genus of Silvanigrellaceae.</title>
        <authorList>
            <person name="Pitt A."/>
            <person name="Hahn M.W."/>
        </authorList>
    </citation>
    <scope>NUCLEOTIDE SEQUENCE [LARGE SCALE GENOMIC DNA]</scope>
    <source>
        <strain evidence="3 4">33A1-SZDP</strain>
    </source>
</reference>
<gene>
    <name evidence="3" type="ORF">GCL57_13195</name>
</gene>
<evidence type="ECO:0000313" key="3">
    <source>
        <dbReference type="EMBL" id="KAB8028005.1"/>
    </source>
</evidence>
<evidence type="ECO:0000259" key="1">
    <source>
        <dbReference type="Pfam" id="PF00534"/>
    </source>
</evidence>
<dbReference type="Pfam" id="PF13439">
    <property type="entry name" value="Glyco_transf_4"/>
    <property type="match status" value="1"/>
</dbReference>
<name>A0A833JAY9_9BACT</name>
<dbReference type="AlphaFoldDB" id="A0A833JAY9"/>
<dbReference type="Proteomes" id="UP000442694">
    <property type="component" value="Unassembled WGS sequence"/>
</dbReference>
<protein>
    <submittedName>
        <fullName evidence="3">Glycosyltransferase</fullName>
    </submittedName>
</protein>
<dbReference type="InterPro" id="IPR001296">
    <property type="entry name" value="Glyco_trans_1"/>
</dbReference>
<feature type="domain" description="Glycosyl transferase family 1" evidence="1">
    <location>
        <begin position="223"/>
        <end position="385"/>
    </location>
</feature>
<keyword evidence="4" id="KW-1185">Reference proteome</keyword>
<evidence type="ECO:0000259" key="2">
    <source>
        <dbReference type="Pfam" id="PF13439"/>
    </source>
</evidence>
<dbReference type="PANTHER" id="PTHR12526:SF623">
    <property type="entry name" value="WABG"/>
    <property type="match status" value="1"/>
</dbReference>
<dbReference type="InterPro" id="IPR028098">
    <property type="entry name" value="Glyco_trans_4-like_N"/>
</dbReference>
<accession>A0A833JAY9</accession>
<evidence type="ECO:0000313" key="4">
    <source>
        <dbReference type="Proteomes" id="UP000442694"/>
    </source>
</evidence>
<sequence>MNLLKKKLSMIIFICMIHSMKITYKKRHTLLQQKILFIIGTLERGGTERHLSYILPLLKKNNWDVSIITLTNKNSLLPIFVNAQIPVLQPNISFLKFKSKLPKLIGKIVFIIYTILRLSNIFKKDKNAILHFFLPESYILGLTAAVLIQHKSVTVMSRRSMNDYFSKKPLFKWIESKLHKKIFFVLGNSKKVVDQLVFEEKIPSFKAGLIYNGIEDRRELRNPNTDNNIIIITIIANLIYYKGHEDLLKALSNIKNKICKNWILNIVGADPQNRAEVLKKYSIDLKIDKHITWHGEIDNIENIWNTTDIGVLCSHQEGFSNSIIEAMRSKIPMVVTDVGGNAEAIIHNECGLVVEAQNPVALGNAILKLANNSILRNQFGENARTRYLENFSIENCVQKYENVYKSLAVKSYPERENSLEIKRIY</sequence>
<feature type="domain" description="Glycosyltransferase subfamily 4-like N-terminal" evidence="2">
    <location>
        <begin position="45"/>
        <end position="217"/>
    </location>
</feature>